<gene>
    <name evidence="1" type="ORF">EVAR_25686_1</name>
</gene>
<dbReference type="EMBL" id="BGZK01000545">
    <property type="protein sequence ID" value="GBP49472.1"/>
    <property type="molecule type" value="Genomic_DNA"/>
</dbReference>
<name>A0A4C1WG48_EUMVA</name>
<proteinExistence type="predicted"/>
<keyword evidence="2" id="KW-1185">Reference proteome</keyword>
<organism evidence="1 2">
    <name type="scientific">Eumeta variegata</name>
    <name type="common">Bagworm moth</name>
    <name type="synonym">Eumeta japonica</name>
    <dbReference type="NCBI Taxonomy" id="151549"/>
    <lineage>
        <taxon>Eukaryota</taxon>
        <taxon>Metazoa</taxon>
        <taxon>Ecdysozoa</taxon>
        <taxon>Arthropoda</taxon>
        <taxon>Hexapoda</taxon>
        <taxon>Insecta</taxon>
        <taxon>Pterygota</taxon>
        <taxon>Neoptera</taxon>
        <taxon>Endopterygota</taxon>
        <taxon>Lepidoptera</taxon>
        <taxon>Glossata</taxon>
        <taxon>Ditrysia</taxon>
        <taxon>Tineoidea</taxon>
        <taxon>Psychidae</taxon>
        <taxon>Oiketicinae</taxon>
        <taxon>Eumeta</taxon>
    </lineage>
</organism>
<accession>A0A4C1WG48</accession>
<evidence type="ECO:0000313" key="2">
    <source>
        <dbReference type="Proteomes" id="UP000299102"/>
    </source>
</evidence>
<evidence type="ECO:0000313" key="1">
    <source>
        <dbReference type="EMBL" id="GBP49472.1"/>
    </source>
</evidence>
<reference evidence="1 2" key="1">
    <citation type="journal article" date="2019" name="Commun. Biol.">
        <title>The bagworm genome reveals a unique fibroin gene that provides high tensile strength.</title>
        <authorList>
            <person name="Kono N."/>
            <person name="Nakamura H."/>
            <person name="Ohtoshi R."/>
            <person name="Tomita M."/>
            <person name="Numata K."/>
            <person name="Arakawa K."/>
        </authorList>
    </citation>
    <scope>NUCLEOTIDE SEQUENCE [LARGE SCALE GENOMIC DNA]</scope>
</reference>
<comment type="caution">
    <text evidence="1">The sequence shown here is derived from an EMBL/GenBank/DDBJ whole genome shotgun (WGS) entry which is preliminary data.</text>
</comment>
<sequence length="80" mass="9028">MESQVSREETQNGFLKRVLQSPLLVATPDFRRQCDRSENECVSRAESGIRTYSRGCDTRVGCTVGRAQAPTDSRLWVGYD</sequence>
<protein>
    <submittedName>
        <fullName evidence="1">Uncharacterized protein</fullName>
    </submittedName>
</protein>
<dbReference type="Proteomes" id="UP000299102">
    <property type="component" value="Unassembled WGS sequence"/>
</dbReference>
<dbReference type="AlphaFoldDB" id="A0A4C1WG48"/>